<dbReference type="InterPro" id="IPR029063">
    <property type="entry name" value="SAM-dependent_MTases_sf"/>
</dbReference>
<gene>
    <name evidence="1" type="ORF">QEN58_04835</name>
</gene>
<dbReference type="EMBL" id="CP122961">
    <property type="protein sequence ID" value="WGI26395.1"/>
    <property type="molecule type" value="Genomic_DNA"/>
</dbReference>
<keyword evidence="1" id="KW-0489">Methyltransferase</keyword>
<dbReference type="PANTHER" id="PTHR43167">
    <property type="entry name" value="PUTATIVE (AFU_ORTHOLOGUE AFUA_6G01830)-RELATED"/>
    <property type="match status" value="1"/>
</dbReference>
<dbReference type="RefSeq" id="WP_280106028.1">
    <property type="nucleotide sequence ID" value="NZ_CP122961.1"/>
</dbReference>
<dbReference type="GO" id="GO:0008168">
    <property type="term" value="F:methyltransferase activity"/>
    <property type="evidence" value="ECO:0007669"/>
    <property type="project" value="UniProtKB-KW"/>
</dbReference>
<proteinExistence type="predicted"/>
<keyword evidence="1" id="KW-0808">Transferase</keyword>
<name>A0ABY8LPQ0_9GAMM</name>
<evidence type="ECO:0000313" key="1">
    <source>
        <dbReference type="EMBL" id="WGI26395.1"/>
    </source>
</evidence>
<protein>
    <submittedName>
        <fullName evidence="1">Class I SAM-dependent methyltransferase</fullName>
        <ecNumber evidence="1">2.1.1.-</ecNumber>
    </submittedName>
</protein>
<dbReference type="PANTHER" id="PTHR43167:SF1">
    <property type="entry name" value="PUTATIVE (AFU_ORTHOLOGUE AFUA_6G01830)-RELATED"/>
    <property type="match status" value="1"/>
</dbReference>
<accession>A0ABY8LPQ0</accession>
<reference evidence="1" key="1">
    <citation type="submission" date="2023-04" db="EMBL/GenBank/DDBJ databases">
        <title>Complete genome sequence of Halomonas alkaliantarctica MSP3 isolated from marine sediment, Jeju Island.</title>
        <authorList>
            <person name="Park S.-J."/>
        </authorList>
    </citation>
    <scope>NUCLEOTIDE SEQUENCE</scope>
    <source>
        <strain evidence="1">MSP3</strain>
    </source>
</reference>
<dbReference type="CDD" id="cd02440">
    <property type="entry name" value="AdoMet_MTases"/>
    <property type="match status" value="1"/>
</dbReference>
<organism evidence="1 2">
    <name type="scientific">Halomonas alkaliantarctica</name>
    <dbReference type="NCBI Taxonomy" id="232346"/>
    <lineage>
        <taxon>Bacteria</taxon>
        <taxon>Pseudomonadati</taxon>
        <taxon>Pseudomonadota</taxon>
        <taxon>Gammaproteobacteria</taxon>
        <taxon>Oceanospirillales</taxon>
        <taxon>Halomonadaceae</taxon>
        <taxon>Halomonas</taxon>
    </lineage>
</organism>
<dbReference type="EC" id="2.1.1.-" evidence="1"/>
<sequence length="194" mass="21286">MKAANVESDAARFEALRAETDEHRQRHGCNAYVFEDGAGLLALARAERPERILELGTAIGYTACLLASAEDRTQVDTIERDPCHVALARENLEAAGFAERVRVHHGDFFDVLADLPGPYDLAFFDGLAPSLSLIEHLYERLKPNGLLICGNLCLAQGANQRLLDAEFAYAERWHIDGHIENGATSLIRKNGGST</sequence>
<dbReference type="Proteomes" id="UP001179830">
    <property type="component" value="Chromosome"/>
</dbReference>
<dbReference type="GO" id="GO:0032259">
    <property type="term" value="P:methylation"/>
    <property type="evidence" value="ECO:0007669"/>
    <property type="project" value="UniProtKB-KW"/>
</dbReference>
<dbReference type="Gene3D" id="3.40.50.150">
    <property type="entry name" value="Vaccinia Virus protein VP39"/>
    <property type="match status" value="1"/>
</dbReference>
<keyword evidence="2" id="KW-1185">Reference proteome</keyword>
<dbReference type="SUPFAM" id="SSF53335">
    <property type="entry name" value="S-adenosyl-L-methionine-dependent methyltransferases"/>
    <property type="match status" value="1"/>
</dbReference>
<dbReference type="Pfam" id="PF13578">
    <property type="entry name" value="Methyltransf_24"/>
    <property type="match status" value="1"/>
</dbReference>
<evidence type="ECO:0000313" key="2">
    <source>
        <dbReference type="Proteomes" id="UP001179830"/>
    </source>
</evidence>